<protein>
    <submittedName>
        <fullName evidence="1">Uncharacterized protein</fullName>
    </submittedName>
</protein>
<dbReference type="Proteomes" id="UP001150879">
    <property type="component" value="Unassembled WGS sequence"/>
</dbReference>
<sequence length="279" mass="32035">KLLSPAARINGINEQAQPAADVAKIDEAQVPNILWGQMAGCLVARWRTEEADLEFVIPDHLIMTGSDALAAAGFTPCTDPECREVQTTGNDRPVAPVHCHVVSRYPRYEGLLVIRLYPKSGHLWWLPDFKVSPPAIDDPDLMLSNDPQLPPYIPGGCSGPWTEIYPIQILSPNSYAEAVLLLHFRDYKHANSYDNTWHFLLFPLMEYHINPELTVKRTLRPKFQAKWEEFNLPWKNLQNKFNPLLKLMKEMRDNNELPPPPPVNWYKTVEEAKKRDCWM</sequence>
<dbReference type="AlphaFoldDB" id="A0A9W9M2Y9"/>
<reference evidence="1" key="2">
    <citation type="journal article" date="2023" name="IMA Fungus">
        <title>Comparative genomic study of the Penicillium genus elucidates a diverse pangenome and 15 lateral gene transfer events.</title>
        <authorList>
            <person name="Petersen C."/>
            <person name="Sorensen T."/>
            <person name="Nielsen M.R."/>
            <person name="Sondergaard T.E."/>
            <person name="Sorensen J.L."/>
            <person name="Fitzpatrick D.A."/>
            <person name="Frisvad J.C."/>
            <person name="Nielsen K.L."/>
        </authorList>
    </citation>
    <scope>NUCLEOTIDE SEQUENCE</scope>
    <source>
        <strain evidence="1">IBT 16849</strain>
    </source>
</reference>
<name>A0A9W9M2Y9_9EURO</name>
<evidence type="ECO:0000313" key="2">
    <source>
        <dbReference type="Proteomes" id="UP001150879"/>
    </source>
</evidence>
<reference evidence="1" key="1">
    <citation type="submission" date="2022-11" db="EMBL/GenBank/DDBJ databases">
        <authorList>
            <person name="Petersen C."/>
        </authorList>
    </citation>
    <scope>NUCLEOTIDE SEQUENCE</scope>
    <source>
        <strain evidence="1">IBT 16849</strain>
    </source>
</reference>
<gene>
    <name evidence="1" type="ORF">N7472_010322</name>
</gene>
<dbReference type="OrthoDB" id="4499271at2759"/>
<proteinExistence type="predicted"/>
<comment type="caution">
    <text evidence="1">The sequence shown here is derived from an EMBL/GenBank/DDBJ whole genome shotgun (WGS) entry which is preliminary data.</text>
</comment>
<dbReference type="EMBL" id="JAPQKP010000006">
    <property type="protein sequence ID" value="KAJ5185482.1"/>
    <property type="molecule type" value="Genomic_DNA"/>
</dbReference>
<organism evidence="1 2">
    <name type="scientific">Penicillium cf. griseofulvum</name>
    <dbReference type="NCBI Taxonomy" id="2972120"/>
    <lineage>
        <taxon>Eukaryota</taxon>
        <taxon>Fungi</taxon>
        <taxon>Dikarya</taxon>
        <taxon>Ascomycota</taxon>
        <taxon>Pezizomycotina</taxon>
        <taxon>Eurotiomycetes</taxon>
        <taxon>Eurotiomycetidae</taxon>
        <taxon>Eurotiales</taxon>
        <taxon>Aspergillaceae</taxon>
        <taxon>Penicillium</taxon>
    </lineage>
</organism>
<evidence type="ECO:0000313" key="1">
    <source>
        <dbReference type="EMBL" id="KAJ5185482.1"/>
    </source>
</evidence>
<keyword evidence="2" id="KW-1185">Reference proteome</keyword>
<accession>A0A9W9M2Y9</accession>
<feature type="non-terminal residue" evidence="1">
    <location>
        <position position="1"/>
    </location>
</feature>